<organism evidence="1 2">
    <name type="scientific">Hydrogenispora ethanolica</name>
    <dbReference type="NCBI Taxonomy" id="1082276"/>
    <lineage>
        <taxon>Bacteria</taxon>
        <taxon>Bacillati</taxon>
        <taxon>Bacillota</taxon>
        <taxon>Hydrogenispora</taxon>
    </lineage>
</organism>
<reference evidence="1 2" key="1">
    <citation type="submission" date="2019-03" db="EMBL/GenBank/DDBJ databases">
        <title>Genomic Encyclopedia of Type Strains, Phase IV (KMG-IV): sequencing the most valuable type-strain genomes for metagenomic binning, comparative biology and taxonomic classification.</title>
        <authorList>
            <person name="Goeker M."/>
        </authorList>
    </citation>
    <scope>NUCLEOTIDE SEQUENCE [LARGE SCALE GENOMIC DNA]</scope>
    <source>
        <strain evidence="1 2">LX-B</strain>
    </source>
</reference>
<name>A0A4V2QBV3_HYDET</name>
<evidence type="ECO:0000313" key="2">
    <source>
        <dbReference type="Proteomes" id="UP000295008"/>
    </source>
</evidence>
<dbReference type="PANTHER" id="PTHR43801">
    <property type="entry name" value="NUCLEOTIDE-BINDING PROTEIN-RELATED"/>
    <property type="match status" value="1"/>
</dbReference>
<comment type="caution">
    <text evidence="1">The sequence shown here is derived from an EMBL/GenBank/DDBJ whole genome shotgun (WGS) entry which is preliminary data.</text>
</comment>
<dbReference type="EMBL" id="SLUN01000044">
    <property type="protein sequence ID" value="TCL57872.1"/>
    <property type="molecule type" value="Genomic_DNA"/>
</dbReference>
<keyword evidence="2" id="KW-1185">Reference proteome</keyword>
<accession>A0A4V2QBV3</accession>
<dbReference type="PANTHER" id="PTHR43801:SF1">
    <property type="entry name" value="POLYPRENYL SYNTHETASE"/>
    <property type="match status" value="1"/>
</dbReference>
<protein>
    <submittedName>
        <fullName evidence="1">Uncharacterized protein DUF116</fullName>
    </submittedName>
</protein>
<dbReference type="Pfam" id="PF01976">
    <property type="entry name" value="DUF116"/>
    <property type="match status" value="1"/>
</dbReference>
<gene>
    <name evidence="1" type="ORF">EDC14_104421</name>
</gene>
<sequence length="392" mass="43668">MPLLPYQLQNHPLGSDGYYRDVDAFADQVLEAMEASFGPWLDDFRSFVGAAGIETPRSRPEYGLELLMLGTLWRTVGGAALGAAPLPLYVSAGLAGVRRVALFKAAADWGRGILLTAWGNYPSRSAPDAAPTLAQLDKLLRWLRATGDFGQEVIRLRAWRTYLRRRTPEEAARILAGACDCAAWFARESAAVLGRYTPEVERFLAEEHSRYRFREDWVFCGRRREEYHLNMVGAALMNRAFRPEFLARPRQAVLLPACLRREPGGGCRAVRSALGWQCRECAAGCGVRQLTRLGRKYDFEVYFVPHESSLFARGVAAPEVRERLGVVGVACVLNLLSGGWKVKALGIPVQCVLLNYSGCPKHWLKEGLMTEINHRQLLKVLGKAECHPEPSP</sequence>
<proteinExistence type="predicted"/>
<dbReference type="InterPro" id="IPR002829">
    <property type="entry name" value="DUF116"/>
</dbReference>
<evidence type="ECO:0000313" key="1">
    <source>
        <dbReference type="EMBL" id="TCL57872.1"/>
    </source>
</evidence>
<dbReference type="Proteomes" id="UP000295008">
    <property type="component" value="Unassembled WGS sequence"/>
</dbReference>
<dbReference type="AlphaFoldDB" id="A0A4V2QBV3"/>